<dbReference type="EMBL" id="ACJN02000001">
    <property type="protein sequence ID" value="EFI36153.1"/>
    <property type="molecule type" value="Genomic_DNA"/>
</dbReference>
<comment type="caution">
    <text evidence="1">The sequence shown here is derived from an EMBL/GenBank/DDBJ whole genome shotgun (WGS) entry which is preliminary data.</text>
</comment>
<name>D6SJV0_9BACT</name>
<dbReference type="Proteomes" id="UP000005496">
    <property type="component" value="Unassembled WGS sequence"/>
</dbReference>
<organism evidence="1 2">
    <name type="scientific">Desulfonatronospira thiodismutans ASO3-1</name>
    <dbReference type="NCBI Taxonomy" id="555779"/>
    <lineage>
        <taxon>Bacteria</taxon>
        <taxon>Pseudomonadati</taxon>
        <taxon>Thermodesulfobacteriota</taxon>
        <taxon>Desulfovibrionia</taxon>
        <taxon>Desulfovibrionales</taxon>
        <taxon>Desulfonatronovibrionaceae</taxon>
        <taxon>Desulfonatronospira</taxon>
    </lineage>
</organism>
<proteinExistence type="predicted"/>
<dbReference type="RefSeq" id="WP_008869278.1">
    <property type="nucleotide sequence ID" value="NZ_ACJN02000001.1"/>
</dbReference>
<dbReference type="AlphaFoldDB" id="D6SJV0"/>
<reference evidence="1" key="1">
    <citation type="submission" date="2010-05" db="EMBL/GenBank/DDBJ databases">
        <title>The draft genome of Desulfonatronospira thiodismutans ASO3-1.</title>
        <authorList>
            <consortium name="US DOE Joint Genome Institute (JGI-PGF)"/>
            <person name="Lucas S."/>
            <person name="Copeland A."/>
            <person name="Lapidus A."/>
            <person name="Cheng J.-F."/>
            <person name="Bruce D."/>
            <person name="Goodwin L."/>
            <person name="Pitluck S."/>
            <person name="Chertkov O."/>
            <person name="Brettin T."/>
            <person name="Detter J.C."/>
            <person name="Han C."/>
            <person name="Land M.L."/>
            <person name="Hauser L."/>
            <person name="Kyrpides N."/>
            <person name="Mikhailova N."/>
            <person name="Muyzer G."/>
            <person name="Woyke T."/>
        </authorList>
    </citation>
    <scope>NUCLEOTIDE SEQUENCE [LARGE SCALE GENOMIC DNA]</scope>
    <source>
        <strain evidence="1">ASO3-1</strain>
    </source>
</reference>
<keyword evidence="2" id="KW-1185">Reference proteome</keyword>
<sequence length="119" mass="13530">MGIFSWIFGGGNVELVAKSLAKQHHALGNFNHVISAYYMDFSARQPGTRNYDKAMQAAEMIAKKEIKNYQDLGLLALYVDSTPNGYDLYFVRQSFSDEISKRLAQNGIDNYYIYNNALE</sequence>
<gene>
    <name evidence="1" type="ORF">Dthio_PD3608</name>
</gene>
<evidence type="ECO:0000313" key="1">
    <source>
        <dbReference type="EMBL" id="EFI36153.1"/>
    </source>
</evidence>
<accession>D6SJV0</accession>
<evidence type="ECO:0000313" key="2">
    <source>
        <dbReference type="Proteomes" id="UP000005496"/>
    </source>
</evidence>
<protein>
    <submittedName>
        <fullName evidence="1">Uncharacterized protein</fullName>
    </submittedName>
</protein>